<protein>
    <recommendedName>
        <fullName evidence="8">Rhodopsin domain-containing protein</fullName>
    </recommendedName>
</protein>
<evidence type="ECO:0000259" key="8">
    <source>
        <dbReference type="Pfam" id="PF20684"/>
    </source>
</evidence>
<comment type="caution">
    <text evidence="9">The sequence shown here is derived from an EMBL/GenBank/DDBJ whole genome shotgun (WGS) entry which is preliminary data.</text>
</comment>
<evidence type="ECO:0000313" key="9">
    <source>
        <dbReference type="EMBL" id="KAH7113058.1"/>
    </source>
</evidence>
<accession>A0A9P9I9I2</accession>
<dbReference type="EMBL" id="JAGMUV010000036">
    <property type="protein sequence ID" value="KAH7113058.1"/>
    <property type="molecule type" value="Genomic_DNA"/>
</dbReference>
<reference evidence="9" key="1">
    <citation type="journal article" date="2021" name="Nat. Commun.">
        <title>Genetic determinants of endophytism in the Arabidopsis root mycobiome.</title>
        <authorList>
            <person name="Mesny F."/>
            <person name="Miyauchi S."/>
            <person name="Thiergart T."/>
            <person name="Pickel B."/>
            <person name="Atanasova L."/>
            <person name="Karlsson M."/>
            <person name="Huettel B."/>
            <person name="Barry K.W."/>
            <person name="Haridas S."/>
            <person name="Chen C."/>
            <person name="Bauer D."/>
            <person name="Andreopoulos W."/>
            <person name="Pangilinan J."/>
            <person name="LaButti K."/>
            <person name="Riley R."/>
            <person name="Lipzen A."/>
            <person name="Clum A."/>
            <person name="Drula E."/>
            <person name="Henrissat B."/>
            <person name="Kohler A."/>
            <person name="Grigoriev I.V."/>
            <person name="Martin F.M."/>
            <person name="Hacquard S."/>
        </authorList>
    </citation>
    <scope>NUCLEOTIDE SEQUENCE</scope>
    <source>
        <strain evidence="9">MPI-CAGE-AT-0147</strain>
    </source>
</reference>
<feature type="domain" description="Rhodopsin" evidence="8">
    <location>
        <begin position="27"/>
        <end position="265"/>
    </location>
</feature>
<feature type="transmembrane region" description="Helical" evidence="7">
    <location>
        <begin position="121"/>
        <end position="142"/>
    </location>
</feature>
<feature type="transmembrane region" description="Helical" evidence="7">
    <location>
        <begin position="204"/>
        <end position="224"/>
    </location>
</feature>
<evidence type="ECO:0000256" key="2">
    <source>
        <dbReference type="ARBA" id="ARBA00022692"/>
    </source>
</evidence>
<organism evidence="9 10">
    <name type="scientific">Dactylonectria macrodidyma</name>
    <dbReference type="NCBI Taxonomy" id="307937"/>
    <lineage>
        <taxon>Eukaryota</taxon>
        <taxon>Fungi</taxon>
        <taxon>Dikarya</taxon>
        <taxon>Ascomycota</taxon>
        <taxon>Pezizomycotina</taxon>
        <taxon>Sordariomycetes</taxon>
        <taxon>Hypocreomycetidae</taxon>
        <taxon>Hypocreales</taxon>
        <taxon>Nectriaceae</taxon>
        <taxon>Dactylonectria</taxon>
    </lineage>
</organism>
<keyword evidence="10" id="KW-1185">Reference proteome</keyword>
<evidence type="ECO:0000256" key="4">
    <source>
        <dbReference type="ARBA" id="ARBA00023136"/>
    </source>
</evidence>
<feature type="transmembrane region" description="Helical" evidence="7">
    <location>
        <begin position="43"/>
        <end position="66"/>
    </location>
</feature>
<dbReference type="InterPro" id="IPR052337">
    <property type="entry name" value="SAT4-like"/>
</dbReference>
<dbReference type="AlphaFoldDB" id="A0A9P9I9I2"/>
<gene>
    <name evidence="9" type="ORF">EDB81DRAFT_735044</name>
</gene>
<comment type="subcellular location">
    <subcellularLocation>
        <location evidence="1">Membrane</location>
        <topology evidence="1">Multi-pass membrane protein</topology>
    </subcellularLocation>
</comment>
<feature type="transmembrane region" description="Helical" evidence="7">
    <location>
        <begin position="12"/>
        <end position="31"/>
    </location>
</feature>
<dbReference type="GO" id="GO:0016020">
    <property type="term" value="C:membrane"/>
    <property type="evidence" value="ECO:0007669"/>
    <property type="project" value="UniProtKB-SubCell"/>
</dbReference>
<evidence type="ECO:0000256" key="3">
    <source>
        <dbReference type="ARBA" id="ARBA00022989"/>
    </source>
</evidence>
<dbReference type="OrthoDB" id="3936451at2759"/>
<dbReference type="Proteomes" id="UP000738349">
    <property type="component" value="Unassembled WGS sequence"/>
</dbReference>
<comment type="similarity">
    <text evidence="5">Belongs to the SAT4 family.</text>
</comment>
<dbReference type="Pfam" id="PF20684">
    <property type="entry name" value="Fung_rhodopsin"/>
    <property type="match status" value="1"/>
</dbReference>
<name>A0A9P9I9I2_9HYPO</name>
<dbReference type="InterPro" id="IPR049326">
    <property type="entry name" value="Rhodopsin_dom_fungi"/>
</dbReference>
<evidence type="ECO:0000256" key="7">
    <source>
        <dbReference type="SAM" id="Phobius"/>
    </source>
</evidence>
<feature type="region of interest" description="Disordered" evidence="6">
    <location>
        <begin position="320"/>
        <end position="358"/>
    </location>
</feature>
<feature type="region of interest" description="Disordered" evidence="6">
    <location>
        <begin position="278"/>
        <end position="297"/>
    </location>
</feature>
<evidence type="ECO:0000313" key="10">
    <source>
        <dbReference type="Proteomes" id="UP000738349"/>
    </source>
</evidence>
<feature type="transmembrane region" description="Helical" evidence="7">
    <location>
        <begin position="86"/>
        <end position="109"/>
    </location>
</feature>
<keyword evidence="3 7" id="KW-1133">Transmembrane helix</keyword>
<dbReference type="PANTHER" id="PTHR33048:SF96">
    <property type="entry name" value="INTEGRAL MEMBRANE PROTEIN"/>
    <property type="match status" value="1"/>
</dbReference>
<evidence type="ECO:0000256" key="5">
    <source>
        <dbReference type="ARBA" id="ARBA00038359"/>
    </source>
</evidence>
<feature type="transmembrane region" description="Helical" evidence="7">
    <location>
        <begin position="170"/>
        <end position="192"/>
    </location>
</feature>
<evidence type="ECO:0000256" key="6">
    <source>
        <dbReference type="SAM" id="MobiDB-lite"/>
    </source>
</evidence>
<proteinExistence type="inferred from homology"/>
<keyword evidence="2 7" id="KW-0812">Transmembrane</keyword>
<keyword evidence="4 7" id="KW-0472">Membrane</keyword>
<dbReference type="PANTHER" id="PTHR33048">
    <property type="entry name" value="PTH11-LIKE INTEGRAL MEMBRANE PROTEIN (AFU_ORTHOLOGUE AFUA_5G11245)"/>
    <property type="match status" value="1"/>
</dbReference>
<evidence type="ECO:0000256" key="1">
    <source>
        <dbReference type="ARBA" id="ARBA00004141"/>
    </source>
</evidence>
<sequence length="358" mass="40318">MGTDNRGPPLQRVCYAMVVIALVSALLRFYVRLRIVRSFGVDDWFMLGGLVSFCLFVASSLLGVHFGAGRHILEILDDDRQHAIQCWWFCYLWYCLTMTATKVSIAHLLLRLVVRRLHSWIIYGVLILNIFSGIAFFFITLFQCSPVSEFWRRTGTGKCLGMDAVIIISYVYGTCGMICDFTCTLLPMWIIWGLNMDKRTKISLMPVMAMACVASAATVVRFVYCEDARDPDFLYATINIVIWSTVEQGLAVAAGSLATLRPLLRIVTHKFGLSVSARPSSLNGSENPDRFERRSKKHYGGRDGVNLHLESMNGYMVRGKDDKSWKTQGLPENGSEEELTAEYARKKPQVTAFRTGGK</sequence>